<organism evidence="7 8">
    <name type="scientific">Paenibacillus lentus</name>
    <dbReference type="NCBI Taxonomy" id="1338368"/>
    <lineage>
        <taxon>Bacteria</taxon>
        <taxon>Bacillati</taxon>
        <taxon>Bacillota</taxon>
        <taxon>Bacilli</taxon>
        <taxon>Bacillales</taxon>
        <taxon>Paenibacillaceae</taxon>
        <taxon>Paenibacillus</taxon>
    </lineage>
</organism>
<protein>
    <submittedName>
        <fullName evidence="7">DUF445 family protein</fullName>
    </submittedName>
</protein>
<evidence type="ECO:0000256" key="3">
    <source>
        <dbReference type="ARBA" id="ARBA00022692"/>
    </source>
</evidence>
<keyword evidence="3 6" id="KW-0812">Transmembrane</keyword>
<dbReference type="Proteomes" id="UP000273145">
    <property type="component" value="Chromosome"/>
</dbReference>
<dbReference type="RefSeq" id="WP_125084274.1">
    <property type="nucleotide sequence ID" value="NZ_CP034248.1"/>
</dbReference>
<gene>
    <name evidence="7" type="ORF">EIM92_19650</name>
</gene>
<dbReference type="OrthoDB" id="9787430at2"/>
<dbReference type="PANTHER" id="PTHR35791:SF1">
    <property type="entry name" value="UPF0754 MEMBRANE PROTEIN YHEB"/>
    <property type="match status" value="1"/>
</dbReference>
<keyword evidence="4 6" id="KW-1133">Transmembrane helix</keyword>
<evidence type="ECO:0000313" key="7">
    <source>
        <dbReference type="EMBL" id="AZK48111.1"/>
    </source>
</evidence>
<proteinExistence type="inferred from homology"/>
<evidence type="ECO:0000256" key="4">
    <source>
        <dbReference type="ARBA" id="ARBA00022989"/>
    </source>
</evidence>
<dbReference type="PANTHER" id="PTHR35791">
    <property type="entry name" value="UPF0754 MEMBRANE PROTEIN YHEB"/>
    <property type="match status" value="1"/>
</dbReference>
<dbReference type="KEGG" id="plen:EIM92_19650"/>
<dbReference type="Pfam" id="PF04286">
    <property type="entry name" value="DUF445"/>
    <property type="match status" value="1"/>
</dbReference>
<dbReference type="GO" id="GO:0012505">
    <property type="term" value="C:endomembrane system"/>
    <property type="evidence" value="ECO:0007669"/>
    <property type="project" value="UniProtKB-SubCell"/>
</dbReference>
<evidence type="ECO:0000256" key="5">
    <source>
        <dbReference type="ARBA" id="ARBA00023136"/>
    </source>
</evidence>
<evidence type="ECO:0000256" key="2">
    <source>
        <dbReference type="ARBA" id="ARBA00008053"/>
    </source>
</evidence>
<name>A0A3Q8S681_9BACL</name>
<evidence type="ECO:0000313" key="8">
    <source>
        <dbReference type="Proteomes" id="UP000273145"/>
    </source>
</evidence>
<feature type="transmembrane region" description="Helical" evidence="6">
    <location>
        <begin position="6"/>
        <end position="30"/>
    </location>
</feature>
<comment type="similarity">
    <text evidence="2">Belongs to the UPF0754 family.</text>
</comment>
<keyword evidence="8" id="KW-1185">Reference proteome</keyword>
<dbReference type="EMBL" id="CP034248">
    <property type="protein sequence ID" value="AZK48111.1"/>
    <property type="molecule type" value="Genomic_DNA"/>
</dbReference>
<comment type="subcellular location">
    <subcellularLocation>
        <location evidence="1">Endomembrane system</location>
    </subcellularLocation>
</comment>
<reference evidence="7 8" key="1">
    <citation type="submission" date="2018-11" db="EMBL/GenBank/DDBJ databases">
        <title>Genome sequencing of Paenibacillus lentus DSM25539(T).</title>
        <authorList>
            <person name="Kook J.-K."/>
            <person name="Park S.-N."/>
            <person name="Lim Y.K."/>
        </authorList>
    </citation>
    <scope>NUCLEOTIDE SEQUENCE [LARGE SCALE GENOMIC DNA]</scope>
    <source>
        <strain evidence="7 8">DSM 25539</strain>
    </source>
</reference>
<keyword evidence="5 6" id="KW-0472">Membrane</keyword>
<evidence type="ECO:0000256" key="6">
    <source>
        <dbReference type="SAM" id="Phobius"/>
    </source>
</evidence>
<dbReference type="InterPro" id="IPR007383">
    <property type="entry name" value="DUF445"/>
</dbReference>
<feature type="transmembrane region" description="Helical" evidence="6">
    <location>
        <begin position="363"/>
        <end position="386"/>
    </location>
</feature>
<evidence type="ECO:0000256" key="1">
    <source>
        <dbReference type="ARBA" id="ARBA00004308"/>
    </source>
</evidence>
<dbReference type="AlphaFoldDB" id="A0A3Q8S681"/>
<accession>A0A3Q8S681</accession>
<sequence length="388" mass="43381">MADWLYIMVSVVVAAFVGGVTNHFAIKMLFHPRNPVMIGKRRVPFTPGLIPKRREDIAESLGTVVADYLVTAEGLQEMVLRPEFRSQAAEKLGVLLERWASSDKTVKEAALLIWTEEEWASLKSKMAAALAAILQYGFRQAWQKYDWEQKPLKDIVPGWSEENRQIWGEAAAKAILDAVVEEMLSSKGQRLLTKIASGLVDNTGGFLGTMAAIFMDEEKLVQKLTPALVRALQGDEARSRVASAIKDRLELYGEKPVGELFYSWIGRDPESWIGAKLQELPLEVWISKVESMEVASWIEPWRSQAEAAVPGLADRLLLLIARVIPPAMKAIRLPQLVKEQVQKFPVDRLEEVILSLSGKEFRAITWLGVLLGGIIGLVQSLMLLWIGR</sequence>